<dbReference type="InterPro" id="IPR036162">
    <property type="entry name" value="Resolvase-like_N_sf"/>
</dbReference>
<accession>A0A967F2X5</accession>
<dbReference type="GO" id="GO:0000150">
    <property type="term" value="F:DNA strand exchange activity"/>
    <property type="evidence" value="ECO:0007669"/>
    <property type="project" value="InterPro"/>
</dbReference>
<protein>
    <submittedName>
        <fullName evidence="4">Recombinase family protein</fullName>
    </submittedName>
</protein>
<gene>
    <name evidence="4" type="ORF">HBA54_25890</name>
</gene>
<feature type="coiled-coil region" evidence="1">
    <location>
        <begin position="427"/>
        <end position="454"/>
    </location>
</feature>
<evidence type="ECO:0000259" key="3">
    <source>
        <dbReference type="PROSITE" id="PS51737"/>
    </source>
</evidence>
<dbReference type="CDD" id="cd00338">
    <property type="entry name" value="Ser_Recombinase"/>
    <property type="match status" value="1"/>
</dbReference>
<reference evidence="4" key="1">
    <citation type="submission" date="2020-03" db="EMBL/GenBank/DDBJ databases">
        <title>Genome of Pelagibius litoralis DSM 21314T.</title>
        <authorList>
            <person name="Wang G."/>
        </authorList>
    </citation>
    <scope>NUCLEOTIDE SEQUENCE</scope>
    <source>
        <strain evidence="4">DSM 21314</strain>
    </source>
</reference>
<keyword evidence="1" id="KW-0175">Coiled coil</keyword>
<name>A0A967F2X5_9PROT</name>
<dbReference type="InterPro" id="IPR006119">
    <property type="entry name" value="Resolv_N"/>
</dbReference>
<comment type="caution">
    <text evidence="4">The sequence shown here is derived from an EMBL/GenBank/DDBJ whole genome shotgun (WGS) entry which is preliminary data.</text>
</comment>
<dbReference type="AlphaFoldDB" id="A0A967F2X5"/>
<dbReference type="InterPro" id="IPR050639">
    <property type="entry name" value="SSR_resolvase"/>
</dbReference>
<evidence type="ECO:0000313" key="5">
    <source>
        <dbReference type="Proteomes" id="UP000761264"/>
    </source>
</evidence>
<dbReference type="GO" id="GO:0003677">
    <property type="term" value="F:DNA binding"/>
    <property type="evidence" value="ECO:0007669"/>
    <property type="project" value="InterPro"/>
</dbReference>
<feature type="domain" description="Resolvase/invertase-type recombinase catalytic" evidence="2">
    <location>
        <begin position="3"/>
        <end position="152"/>
    </location>
</feature>
<dbReference type="InterPro" id="IPR025827">
    <property type="entry name" value="Zn_ribbon_recom_dom"/>
</dbReference>
<dbReference type="Gene3D" id="3.40.50.1390">
    <property type="entry name" value="Resolvase, N-terminal catalytic domain"/>
    <property type="match status" value="1"/>
</dbReference>
<dbReference type="InterPro" id="IPR011109">
    <property type="entry name" value="DNA_bind_recombinase_dom"/>
</dbReference>
<dbReference type="PANTHER" id="PTHR30461:SF23">
    <property type="entry name" value="DNA RECOMBINASE-RELATED"/>
    <property type="match status" value="1"/>
</dbReference>
<dbReference type="EMBL" id="JAAQPH010000031">
    <property type="protein sequence ID" value="NIA72037.1"/>
    <property type="molecule type" value="Genomic_DNA"/>
</dbReference>
<dbReference type="SMART" id="SM00857">
    <property type="entry name" value="Resolvase"/>
    <property type="match status" value="1"/>
</dbReference>
<dbReference type="Pfam" id="PF00239">
    <property type="entry name" value="Resolvase"/>
    <property type="match status" value="1"/>
</dbReference>
<dbReference type="PROSITE" id="PS51736">
    <property type="entry name" value="RECOMBINASES_3"/>
    <property type="match status" value="1"/>
</dbReference>
<evidence type="ECO:0000256" key="1">
    <source>
        <dbReference type="SAM" id="Coils"/>
    </source>
</evidence>
<keyword evidence="5" id="KW-1185">Reference proteome</keyword>
<dbReference type="PANTHER" id="PTHR30461">
    <property type="entry name" value="DNA-INVERTASE FROM LAMBDOID PROPHAGE"/>
    <property type="match status" value="1"/>
</dbReference>
<organism evidence="4 5">
    <name type="scientific">Pelagibius litoralis</name>
    <dbReference type="NCBI Taxonomy" id="374515"/>
    <lineage>
        <taxon>Bacteria</taxon>
        <taxon>Pseudomonadati</taxon>
        <taxon>Pseudomonadota</taxon>
        <taxon>Alphaproteobacteria</taxon>
        <taxon>Rhodospirillales</taxon>
        <taxon>Rhodovibrionaceae</taxon>
        <taxon>Pelagibius</taxon>
    </lineage>
</organism>
<dbReference type="Pfam" id="PF13408">
    <property type="entry name" value="Zn_ribbon_recom"/>
    <property type="match status" value="1"/>
</dbReference>
<dbReference type="SUPFAM" id="SSF53041">
    <property type="entry name" value="Resolvase-like"/>
    <property type="match status" value="1"/>
</dbReference>
<evidence type="ECO:0000259" key="2">
    <source>
        <dbReference type="PROSITE" id="PS51736"/>
    </source>
</evidence>
<dbReference type="Gene3D" id="3.90.1750.20">
    <property type="entry name" value="Putative Large Serine Recombinase, Chain B, Domain 2"/>
    <property type="match status" value="1"/>
</dbReference>
<evidence type="ECO:0000313" key="4">
    <source>
        <dbReference type="EMBL" id="NIA72037.1"/>
    </source>
</evidence>
<dbReference type="PROSITE" id="PS51737">
    <property type="entry name" value="RECOMBINASE_DNA_BIND"/>
    <property type="match status" value="1"/>
</dbReference>
<proteinExistence type="predicted"/>
<dbReference type="RefSeq" id="WP_167230666.1">
    <property type="nucleotide sequence ID" value="NZ_JAAQPH010000031.1"/>
</dbReference>
<dbReference type="Proteomes" id="UP000761264">
    <property type="component" value="Unassembled WGS sequence"/>
</dbReference>
<dbReference type="Pfam" id="PF07508">
    <property type="entry name" value="Recombinase"/>
    <property type="match status" value="1"/>
</dbReference>
<dbReference type="InterPro" id="IPR038109">
    <property type="entry name" value="DNA_bind_recomb_sf"/>
</dbReference>
<feature type="domain" description="Recombinase" evidence="3">
    <location>
        <begin position="151"/>
        <end position="294"/>
    </location>
</feature>
<sequence>MTRAVLYARYSSDNQKAASIADQFRLCREHAEREGWTVTATYHDAAISGASVTLRPGVQALLQDAQAGCFDVVLAEALDRVSRDQADVATLFKHLRFAGVEIVTLSEGEISELHVGLKGTMNALFLKDLAAKTHRGLRGRVEQGKSGGGLCYGYDVVKDADSAGDPIRGGRRINKAQAKVIRRVFRDFAAGVSPRTLARRLNAESIPGPAGKLWIDTTLRGHARRGTGIINNELYIGRLVWNRLRYMKDPATGKRVSRLNPPERWIVKEVPELRIIDDALWQAVKERQAELAITYAPAIKAGHAERLNRTHRPRALLAGLIFCGCCGGRYVMRGQGRYACSTHVMNASCQNSRSIARKVLEERVLAGLRDRLMAPEVAARAMRAYVEETNRLKRERRATAGADRRALSEIDRKLKEIVAVIEDGGYTRALMERLHKLEAEQDALRARLDSAIADVPDIHPGFAGIYRGKVERLAEALQSPQERDEATQAIRDIVGRITLTPGPKRGQIDATLHGDLGTILDWAAQSREKMGENRAQKHQTDTPFSGVSVSVVAGERYQRYLRELFCSVT</sequence>